<accession>A0ABU7EUA0</accession>
<protein>
    <submittedName>
        <fullName evidence="1">Uncharacterized protein</fullName>
    </submittedName>
</protein>
<organism evidence="1 2">
    <name type="scientific">Characodon lateralis</name>
    <dbReference type="NCBI Taxonomy" id="208331"/>
    <lineage>
        <taxon>Eukaryota</taxon>
        <taxon>Metazoa</taxon>
        <taxon>Chordata</taxon>
        <taxon>Craniata</taxon>
        <taxon>Vertebrata</taxon>
        <taxon>Euteleostomi</taxon>
        <taxon>Actinopterygii</taxon>
        <taxon>Neopterygii</taxon>
        <taxon>Teleostei</taxon>
        <taxon>Neoteleostei</taxon>
        <taxon>Acanthomorphata</taxon>
        <taxon>Ovalentaria</taxon>
        <taxon>Atherinomorphae</taxon>
        <taxon>Cyprinodontiformes</taxon>
        <taxon>Goodeidae</taxon>
        <taxon>Characodon</taxon>
    </lineage>
</organism>
<comment type="caution">
    <text evidence="1">The sequence shown here is derived from an EMBL/GenBank/DDBJ whole genome shotgun (WGS) entry which is preliminary data.</text>
</comment>
<dbReference type="EMBL" id="JAHUTJ010066854">
    <property type="protein sequence ID" value="MED6290705.1"/>
    <property type="molecule type" value="Genomic_DNA"/>
</dbReference>
<keyword evidence="2" id="KW-1185">Reference proteome</keyword>
<evidence type="ECO:0000313" key="2">
    <source>
        <dbReference type="Proteomes" id="UP001352852"/>
    </source>
</evidence>
<reference evidence="1 2" key="1">
    <citation type="submission" date="2021-06" db="EMBL/GenBank/DDBJ databases">
        <authorList>
            <person name="Palmer J.M."/>
        </authorList>
    </citation>
    <scope>NUCLEOTIDE SEQUENCE [LARGE SCALE GENOMIC DNA]</scope>
    <source>
        <strain evidence="1 2">CL_MEX2019</strain>
        <tissue evidence="1">Muscle</tissue>
    </source>
</reference>
<dbReference type="Proteomes" id="UP001352852">
    <property type="component" value="Unassembled WGS sequence"/>
</dbReference>
<evidence type="ECO:0000313" key="1">
    <source>
        <dbReference type="EMBL" id="MED6290705.1"/>
    </source>
</evidence>
<name>A0ABU7EUA0_9TELE</name>
<proteinExistence type="predicted"/>
<gene>
    <name evidence="1" type="ORF">CHARACLAT_016045</name>
</gene>
<sequence>MPIESSVASRFCKETKIHTKKTLKTNILSLPRPPGCLPVQVEMLAKHPLLILLKKKWRTSAKSTFETYFHVTKQALKTGSGVALIRTPSPSAEEKGALLLKGEEKRRPTVMKF</sequence>